<evidence type="ECO:0000256" key="1">
    <source>
        <dbReference type="SAM" id="MobiDB-lite"/>
    </source>
</evidence>
<keyword evidence="4" id="KW-1185">Reference proteome</keyword>
<name>A0A9P1D056_9DINO</name>
<evidence type="ECO:0000313" key="4">
    <source>
        <dbReference type="Proteomes" id="UP001152797"/>
    </source>
</evidence>
<evidence type="ECO:0000313" key="2">
    <source>
        <dbReference type="EMBL" id="CAI4001083.1"/>
    </source>
</evidence>
<dbReference type="Proteomes" id="UP001152797">
    <property type="component" value="Unassembled WGS sequence"/>
</dbReference>
<comment type="caution">
    <text evidence="2">The sequence shown here is derived from an EMBL/GenBank/DDBJ whole genome shotgun (WGS) entry which is preliminary data.</text>
</comment>
<organism evidence="2">
    <name type="scientific">Cladocopium goreaui</name>
    <dbReference type="NCBI Taxonomy" id="2562237"/>
    <lineage>
        <taxon>Eukaryota</taxon>
        <taxon>Sar</taxon>
        <taxon>Alveolata</taxon>
        <taxon>Dinophyceae</taxon>
        <taxon>Suessiales</taxon>
        <taxon>Symbiodiniaceae</taxon>
        <taxon>Cladocopium</taxon>
    </lineage>
</organism>
<reference evidence="3 4" key="2">
    <citation type="submission" date="2024-05" db="EMBL/GenBank/DDBJ databases">
        <authorList>
            <person name="Chen Y."/>
            <person name="Shah S."/>
            <person name="Dougan E. K."/>
            <person name="Thang M."/>
            <person name="Chan C."/>
        </authorList>
    </citation>
    <scope>NUCLEOTIDE SEQUENCE [LARGE SCALE GENOMIC DNA]</scope>
</reference>
<evidence type="ECO:0000313" key="3">
    <source>
        <dbReference type="EMBL" id="CAL4788395.1"/>
    </source>
</evidence>
<feature type="compositionally biased region" description="Basic and acidic residues" evidence="1">
    <location>
        <begin position="1"/>
        <end position="11"/>
    </location>
</feature>
<protein>
    <submittedName>
        <fullName evidence="2">Uncharacterized protein</fullName>
    </submittedName>
</protein>
<accession>A0A9P1D056</accession>
<feature type="region of interest" description="Disordered" evidence="1">
    <location>
        <begin position="1"/>
        <end position="21"/>
    </location>
</feature>
<dbReference type="AlphaFoldDB" id="A0A9P1D056"/>
<sequence length="67" mass="7585">MKRDERREAAREAATVARQQSLSHEALSKALQVVKFRDWFRAETSGPDESLSPRADLVEVAVAEQMK</sequence>
<reference evidence="2" key="1">
    <citation type="submission" date="2022-10" db="EMBL/GenBank/DDBJ databases">
        <authorList>
            <person name="Chen Y."/>
            <person name="Dougan E. K."/>
            <person name="Chan C."/>
            <person name="Rhodes N."/>
            <person name="Thang M."/>
        </authorList>
    </citation>
    <scope>NUCLEOTIDE SEQUENCE</scope>
</reference>
<dbReference type="EMBL" id="CAMXCT030002886">
    <property type="protein sequence ID" value="CAL4788395.1"/>
    <property type="molecule type" value="Genomic_DNA"/>
</dbReference>
<gene>
    <name evidence="2" type="ORF">C1SCF055_LOCUS27158</name>
</gene>
<dbReference type="EMBL" id="CAMXCT010002886">
    <property type="protein sequence ID" value="CAI4001083.1"/>
    <property type="molecule type" value="Genomic_DNA"/>
</dbReference>
<proteinExistence type="predicted"/>
<dbReference type="EMBL" id="CAMXCT020002886">
    <property type="protein sequence ID" value="CAL1154458.1"/>
    <property type="molecule type" value="Genomic_DNA"/>
</dbReference>